<feature type="region of interest" description="Disordered" evidence="2">
    <location>
        <begin position="1"/>
        <end position="54"/>
    </location>
</feature>
<feature type="region of interest" description="Disordered" evidence="2">
    <location>
        <begin position="68"/>
        <end position="96"/>
    </location>
</feature>
<dbReference type="Pfam" id="PF05291">
    <property type="entry name" value="Bystin"/>
    <property type="match status" value="1"/>
</dbReference>
<evidence type="ECO:0000313" key="4">
    <source>
        <dbReference type="Proteomes" id="UP000286045"/>
    </source>
</evidence>
<dbReference type="GO" id="GO:0030688">
    <property type="term" value="C:preribosome, small subunit precursor"/>
    <property type="evidence" value="ECO:0007669"/>
    <property type="project" value="TreeGrafter"/>
</dbReference>
<dbReference type="PANTHER" id="PTHR12821">
    <property type="entry name" value="BYSTIN"/>
    <property type="match status" value="1"/>
</dbReference>
<dbReference type="GO" id="GO:0005730">
    <property type="term" value="C:nucleolus"/>
    <property type="evidence" value="ECO:0007669"/>
    <property type="project" value="TreeGrafter"/>
</dbReference>
<comment type="caution">
    <text evidence="3">The sequence shown here is derived from an EMBL/GenBank/DDBJ whole genome shotgun (WGS) entry which is preliminary data.</text>
</comment>
<proteinExistence type="inferred from homology"/>
<dbReference type="Proteomes" id="UP000286045">
    <property type="component" value="Unassembled WGS sequence"/>
</dbReference>
<evidence type="ECO:0008006" key="5">
    <source>
        <dbReference type="Google" id="ProtNLM"/>
    </source>
</evidence>
<accession>A0A439CRB7</accession>
<dbReference type="PANTHER" id="PTHR12821:SF0">
    <property type="entry name" value="BYSTIN"/>
    <property type="match status" value="1"/>
</dbReference>
<dbReference type="EMBL" id="RYZI01000531">
    <property type="protein sequence ID" value="RWA04690.1"/>
    <property type="molecule type" value="Genomic_DNA"/>
</dbReference>
<organism evidence="3 4">
    <name type="scientific">Xylaria grammica</name>
    <dbReference type="NCBI Taxonomy" id="363999"/>
    <lineage>
        <taxon>Eukaryota</taxon>
        <taxon>Fungi</taxon>
        <taxon>Dikarya</taxon>
        <taxon>Ascomycota</taxon>
        <taxon>Pezizomycotina</taxon>
        <taxon>Sordariomycetes</taxon>
        <taxon>Xylariomycetidae</taxon>
        <taxon>Xylariales</taxon>
        <taxon>Xylariaceae</taxon>
        <taxon>Xylaria</taxon>
    </lineage>
</organism>
<dbReference type="InterPro" id="IPR007955">
    <property type="entry name" value="Bystin"/>
</dbReference>
<dbReference type="AlphaFoldDB" id="A0A439CRB7"/>
<keyword evidence="4" id="KW-1185">Reference proteome</keyword>
<name>A0A439CRB7_9PEZI</name>
<evidence type="ECO:0000256" key="2">
    <source>
        <dbReference type="SAM" id="MobiDB-lite"/>
    </source>
</evidence>
<dbReference type="STRING" id="363999.A0A439CRB7"/>
<reference evidence="3 4" key="1">
    <citation type="submission" date="2018-12" db="EMBL/GenBank/DDBJ databases">
        <title>Draft genome sequence of Xylaria grammica IHI A82.</title>
        <authorList>
            <person name="Buettner E."/>
            <person name="Kellner H."/>
        </authorList>
    </citation>
    <scope>NUCLEOTIDE SEQUENCE [LARGE SCALE GENOMIC DNA]</scope>
    <source>
        <strain evidence="3 4">IHI A82</strain>
    </source>
</reference>
<comment type="similarity">
    <text evidence="1">Belongs to the bystin family.</text>
</comment>
<evidence type="ECO:0000256" key="1">
    <source>
        <dbReference type="ARBA" id="ARBA00007114"/>
    </source>
</evidence>
<protein>
    <recommendedName>
        <fullName evidence="5">Bystin</fullName>
    </recommendedName>
</protein>
<evidence type="ECO:0000313" key="3">
    <source>
        <dbReference type="EMBL" id="RWA04690.1"/>
    </source>
</evidence>
<dbReference type="GO" id="GO:0006364">
    <property type="term" value="P:rRNA processing"/>
    <property type="evidence" value="ECO:0007669"/>
    <property type="project" value="TreeGrafter"/>
</dbReference>
<dbReference type="GO" id="GO:0030515">
    <property type="term" value="F:snoRNA binding"/>
    <property type="evidence" value="ECO:0007669"/>
    <property type="project" value="TreeGrafter"/>
</dbReference>
<gene>
    <name evidence="3" type="ORF">EKO27_g10415</name>
</gene>
<feature type="region of interest" description="Disordered" evidence="2">
    <location>
        <begin position="136"/>
        <end position="157"/>
    </location>
</feature>
<sequence length="485" mass="53954">MPKATTPTSGRRRGLEEEYLVGSGLLKNRPSKSKSKSQDDDDEEERGNGYIDSRASRKILDIGRQLVEEDALARRTEPTTTSAFGFDSRFEGEGQDEAYEEEELWGDDDDEIIEHVDVDPDDLQTFQQFLPSSFDDPLLTEGPWATTQEPSGEERGTSTNLADLILARIAAHEAGEDRPEAIPEDDFQLSPKVVEVYTKIVSLTPFPGAGLFMSRYKSGKLPKAFKILPTVPHWEDIIQITKPEEWTPNAVFASTKLFVSSKPAVVRQFLNMILLEHVRDNIAETKKLNVHLFDALRKALYKPAAFFKGILFPLVESNPTLREAHILSAVLSGAALKGLCEIAARAASAGTEGGGATNIFIKTLLDKRYALPWQVVDSLVFHFLRFRNTDPASVREGDIMNTGERAATQAKLPVIWHQTLLSFAVRYKNEITEDQRELLLDLLLSHGHHKIGPEIRRELLAGRGRGVVAEPQGPALDGDDTMLID</sequence>
<dbReference type="GO" id="GO:0005737">
    <property type="term" value="C:cytoplasm"/>
    <property type="evidence" value="ECO:0007669"/>
    <property type="project" value="TreeGrafter"/>
</dbReference>